<organism evidence="1 2">
    <name type="scientific">Phyllosticta capitalensis</name>
    <dbReference type="NCBI Taxonomy" id="121624"/>
    <lineage>
        <taxon>Eukaryota</taxon>
        <taxon>Fungi</taxon>
        <taxon>Dikarya</taxon>
        <taxon>Ascomycota</taxon>
        <taxon>Pezizomycotina</taxon>
        <taxon>Dothideomycetes</taxon>
        <taxon>Dothideomycetes incertae sedis</taxon>
        <taxon>Botryosphaeriales</taxon>
        <taxon>Phyllostictaceae</taxon>
        <taxon>Phyllosticta</taxon>
    </lineage>
</organism>
<reference evidence="1 2" key="1">
    <citation type="submission" date="2024-04" db="EMBL/GenBank/DDBJ databases">
        <title>Phyllosticta paracitricarpa is synonymous to the EU quarantine fungus P. citricarpa based on phylogenomic analyses.</title>
        <authorList>
            <consortium name="Lawrence Berkeley National Laboratory"/>
            <person name="Van Ingen-Buijs V.A."/>
            <person name="Van Westerhoven A.C."/>
            <person name="Haridas S."/>
            <person name="Skiadas P."/>
            <person name="Martin F."/>
            <person name="Groenewald J.Z."/>
            <person name="Crous P.W."/>
            <person name="Seidl M.F."/>
        </authorList>
    </citation>
    <scope>NUCLEOTIDE SEQUENCE [LARGE SCALE GENOMIC DNA]</scope>
    <source>
        <strain evidence="1 2">CBS 123374</strain>
    </source>
</reference>
<dbReference type="EMBL" id="JBBWRZ010000010">
    <property type="protein sequence ID" value="KAK8227100.1"/>
    <property type="molecule type" value="Genomic_DNA"/>
</dbReference>
<proteinExistence type="predicted"/>
<evidence type="ECO:0008006" key="3">
    <source>
        <dbReference type="Google" id="ProtNLM"/>
    </source>
</evidence>
<feature type="non-terminal residue" evidence="1">
    <location>
        <position position="91"/>
    </location>
</feature>
<evidence type="ECO:0000313" key="2">
    <source>
        <dbReference type="Proteomes" id="UP001492380"/>
    </source>
</evidence>
<comment type="caution">
    <text evidence="1">The sequence shown here is derived from an EMBL/GenBank/DDBJ whole genome shotgun (WGS) entry which is preliminary data.</text>
</comment>
<name>A0ABR1YEY0_9PEZI</name>
<sequence>MRRAPLLYCVAGCVCYLGGVLLIPHVGCTGYMCLPRLSHFFFPVSNVLATTTATSDAVVGGLRRCPCPSHLLPSLHARRSTTHVTTYICTV</sequence>
<evidence type="ECO:0000313" key="1">
    <source>
        <dbReference type="EMBL" id="KAK8227100.1"/>
    </source>
</evidence>
<protein>
    <recommendedName>
        <fullName evidence="3">Secreted protein</fullName>
    </recommendedName>
</protein>
<dbReference type="Proteomes" id="UP001492380">
    <property type="component" value="Unassembled WGS sequence"/>
</dbReference>
<gene>
    <name evidence="1" type="ORF">HDK90DRAFT_494131</name>
</gene>
<keyword evidence="2" id="KW-1185">Reference proteome</keyword>
<accession>A0ABR1YEY0</accession>